<feature type="chain" id="PRO_5043407755" evidence="1">
    <location>
        <begin position="16"/>
        <end position="116"/>
    </location>
</feature>
<reference evidence="2 3" key="1">
    <citation type="journal article" date="2024" name="BMC Genomics">
        <title>De novo assembly and annotation of Popillia japonica's genome with initial clues to its potential as an invasive pest.</title>
        <authorList>
            <person name="Cucini C."/>
            <person name="Boschi S."/>
            <person name="Funari R."/>
            <person name="Cardaioli E."/>
            <person name="Iannotti N."/>
            <person name="Marturano G."/>
            <person name="Paoli F."/>
            <person name="Bruttini M."/>
            <person name="Carapelli A."/>
            <person name="Frati F."/>
            <person name="Nardi F."/>
        </authorList>
    </citation>
    <scope>NUCLEOTIDE SEQUENCE [LARGE SCALE GENOMIC DNA]</scope>
    <source>
        <strain evidence="2">DMR45628</strain>
    </source>
</reference>
<dbReference type="Proteomes" id="UP001458880">
    <property type="component" value="Unassembled WGS sequence"/>
</dbReference>
<feature type="signal peptide" evidence="1">
    <location>
        <begin position="1"/>
        <end position="15"/>
    </location>
</feature>
<evidence type="ECO:0000313" key="3">
    <source>
        <dbReference type="Proteomes" id="UP001458880"/>
    </source>
</evidence>
<comment type="caution">
    <text evidence="2">The sequence shown here is derived from an EMBL/GenBank/DDBJ whole genome shotgun (WGS) entry which is preliminary data.</text>
</comment>
<dbReference type="AlphaFoldDB" id="A0AAW1MLV9"/>
<name>A0AAW1MLV9_POPJA</name>
<evidence type="ECO:0000313" key="2">
    <source>
        <dbReference type="EMBL" id="KAK9747479.1"/>
    </source>
</evidence>
<protein>
    <submittedName>
        <fullName evidence="2">Uncharacterized protein</fullName>
    </submittedName>
</protein>
<accession>A0AAW1MLV9</accession>
<dbReference type="EMBL" id="JASPKY010000030">
    <property type="protein sequence ID" value="KAK9747479.1"/>
    <property type="molecule type" value="Genomic_DNA"/>
</dbReference>
<proteinExistence type="predicted"/>
<keyword evidence="1" id="KW-0732">Signal</keyword>
<organism evidence="2 3">
    <name type="scientific">Popillia japonica</name>
    <name type="common">Japanese beetle</name>
    <dbReference type="NCBI Taxonomy" id="7064"/>
    <lineage>
        <taxon>Eukaryota</taxon>
        <taxon>Metazoa</taxon>
        <taxon>Ecdysozoa</taxon>
        <taxon>Arthropoda</taxon>
        <taxon>Hexapoda</taxon>
        <taxon>Insecta</taxon>
        <taxon>Pterygota</taxon>
        <taxon>Neoptera</taxon>
        <taxon>Endopterygota</taxon>
        <taxon>Coleoptera</taxon>
        <taxon>Polyphaga</taxon>
        <taxon>Scarabaeiformia</taxon>
        <taxon>Scarabaeidae</taxon>
        <taxon>Rutelinae</taxon>
        <taxon>Popillia</taxon>
    </lineage>
</organism>
<evidence type="ECO:0000256" key="1">
    <source>
        <dbReference type="SAM" id="SignalP"/>
    </source>
</evidence>
<sequence>MLCTIWLQLQQIVVAVQLYWNSPDNIPVKPVSDIPPTLQNVTEINEYFLDNIPVSTSDPELLTFYRTHRLNPNSEKFNFVPIQESELINIISEIKTKASGYDPLTKLKVKLLATTH</sequence>
<gene>
    <name evidence="2" type="ORF">QE152_g5229</name>
</gene>
<keyword evidence="3" id="KW-1185">Reference proteome</keyword>